<dbReference type="PANTHER" id="PTHR46401">
    <property type="entry name" value="GLYCOSYLTRANSFERASE WBBK-RELATED"/>
    <property type="match status" value="1"/>
</dbReference>
<dbReference type="SUPFAM" id="SSF53756">
    <property type="entry name" value="UDP-Glycosyltransferase/glycogen phosphorylase"/>
    <property type="match status" value="1"/>
</dbReference>
<evidence type="ECO:0000259" key="4">
    <source>
        <dbReference type="Pfam" id="PF13439"/>
    </source>
</evidence>
<sequence>MRFFFDARYIRTDFHDGISRYTAQLGSAVHALAPDEVTFLIHDERQLEHLPAGASWLLFHSNESALEPIAALKLNKYRPDVLFSPLQTIGTAGRKFKAIVSLHDLIYYRHRRPPTNLSPLVRIGWRAYHLTYWPQRAALNGADAVVTVSETSRREILGHRLTKRPVHVIPNAPNDLRERLPDGADPAAGTGRNLVYMGSFMPYKNVETLIHGMAHLPGRALHLLSRIAPKRRAELEALIDATDLAPGAEVVLHGGVSDDEYAALLADDALLVTASLDEGYGLPIAEALALGVPAVVSDLEIFHEVAGDGARYFTAQDPREFATAVQSVSTPQARAQVSDAGIAHIARFTWKASAHRLLEVARSLSNHSPSGH</sequence>
<dbReference type="Pfam" id="PF13439">
    <property type="entry name" value="Glyco_transf_4"/>
    <property type="match status" value="1"/>
</dbReference>
<evidence type="ECO:0000256" key="1">
    <source>
        <dbReference type="ARBA" id="ARBA00022676"/>
    </source>
</evidence>
<dbReference type="InterPro" id="IPR001296">
    <property type="entry name" value="Glyco_trans_1"/>
</dbReference>
<dbReference type="CDD" id="cd03809">
    <property type="entry name" value="GT4_MtfB-like"/>
    <property type="match status" value="1"/>
</dbReference>
<feature type="domain" description="Glycosyl transferase family 1" evidence="3">
    <location>
        <begin position="192"/>
        <end position="330"/>
    </location>
</feature>
<evidence type="ECO:0000313" key="6">
    <source>
        <dbReference type="Proteomes" id="UP001597492"/>
    </source>
</evidence>
<protein>
    <submittedName>
        <fullName evidence="5">Glycosyltransferase family 4 protein</fullName>
    </submittedName>
</protein>
<keyword evidence="2" id="KW-0808">Transferase</keyword>
<proteinExistence type="predicted"/>
<dbReference type="Proteomes" id="UP001597492">
    <property type="component" value="Unassembled WGS sequence"/>
</dbReference>
<evidence type="ECO:0000313" key="5">
    <source>
        <dbReference type="EMBL" id="MFD2757664.1"/>
    </source>
</evidence>
<dbReference type="Gene3D" id="3.40.50.2000">
    <property type="entry name" value="Glycogen Phosphorylase B"/>
    <property type="match status" value="2"/>
</dbReference>
<keyword evidence="6" id="KW-1185">Reference proteome</keyword>
<dbReference type="PANTHER" id="PTHR46401:SF2">
    <property type="entry name" value="GLYCOSYLTRANSFERASE WBBK-RELATED"/>
    <property type="match status" value="1"/>
</dbReference>
<dbReference type="InterPro" id="IPR028098">
    <property type="entry name" value="Glyco_trans_4-like_N"/>
</dbReference>
<reference evidence="6" key="1">
    <citation type="journal article" date="2019" name="Int. J. Syst. Evol. Microbiol.">
        <title>The Global Catalogue of Microorganisms (GCM) 10K type strain sequencing project: providing services to taxonomists for standard genome sequencing and annotation.</title>
        <authorList>
            <consortium name="The Broad Institute Genomics Platform"/>
            <consortium name="The Broad Institute Genome Sequencing Center for Infectious Disease"/>
            <person name="Wu L."/>
            <person name="Ma J."/>
        </authorList>
    </citation>
    <scope>NUCLEOTIDE SEQUENCE [LARGE SCALE GENOMIC DNA]</scope>
    <source>
        <strain evidence="6">TISTR 1514</strain>
    </source>
</reference>
<feature type="domain" description="Glycosyltransferase subfamily 4-like N-terminal" evidence="4">
    <location>
        <begin position="17"/>
        <end position="172"/>
    </location>
</feature>
<accession>A0ABW5UW70</accession>
<keyword evidence="1" id="KW-0328">Glycosyltransferase</keyword>
<dbReference type="RefSeq" id="WP_019618343.1">
    <property type="nucleotide sequence ID" value="NZ_JBHUNE010000003.1"/>
</dbReference>
<dbReference type="Pfam" id="PF00534">
    <property type="entry name" value="Glycos_transf_1"/>
    <property type="match status" value="1"/>
</dbReference>
<dbReference type="EMBL" id="JBHUNE010000003">
    <property type="protein sequence ID" value="MFD2757664.1"/>
    <property type="molecule type" value="Genomic_DNA"/>
</dbReference>
<gene>
    <name evidence="5" type="ORF">ACFSW7_04625</name>
</gene>
<name>A0ABW5UW70_9MICO</name>
<comment type="caution">
    <text evidence="5">The sequence shown here is derived from an EMBL/GenBank/DDBJ whole genome shotgun (WGS) entry which is preliminary data.</text>
</comment>
<evidence type="ECO:0000256" key="2">
    <source>
        <dbReference type="ARBA" id="ARBA00022679"/>
    </source>
</evidence>
<evidence type="ECO:0000259" key="3">
    <source>
        <dbReference type="Pfam" id="PF00534"/>
    </source>
</evidence>
<organism evidence="5 6">
    <name type="scientific">Gulosibacter faecalis</name>
    <dbReference type="NCBI Taxonomy" id="272240"/>
    <lineage>
        <taxon>Bacteria</taxon>
        <taxon>Bacillati</taxon>
        <taxon>Actinomycetota</taxon>
        <taxon>Actinomycetes</taxon>
        <taxon>Micrococcales</taxon>
        <taxon>Microbacteriaceae</taxon>
        <taxon>Gulosibacter</taxon>
    </lineage>
</organism>